<dbReference type="PANTHER" id="PTHR43403:SF1">
    <property type="entry name" value="NAD-SPECIFIC GLUTAMATE DEHYDROGENASE"/>
    <property type="match status" value="1"/>
</dbReference>
<dbReference type="Pfam" id="PF05088">
    <property type="entry name" value="Bac_GDH_CD"/>
    <property type="match status" value="1"/>
</dbReference>
<dbReference type="SUPFAM" id="SSF51735">
    <property type="entry name" value="NAD(P)-binding Rossmann-fold domains"/>
    <property type="match status" value="1"/>
</dbReference>
<keyword evidence="8" id="KW-1185">Reference proteome</keyword>
<feature type="domain" description="NAD-glutamate dehydrogenase ACT3" evidence="6">
    <location>
        <begin position="553"/>
        <end position="624"/>
    </location>
</feature>
<comment type="caution">
    <text evidence="7">The sequence shown here is derived from an EMBL/GenBank/DDBJ whole genome shotgun (WGS) entry which is preliminary data.</text>
</comment>
<dbReference type="SUPFAM" id="SSF53223">
    <property type="entry name" value="Aminoacid dehydrogenase-like, N-terminal domain"/>
    <property type="match status" value="1"/>
</dbReference>
<evidence type="ECO:0000259" key="6">
    <source>
        <dbReference type="Pfam" id="PF21077"/>
    </source>
</evidence>
<reference evidence="7 8" key="1">
    <citation type="submission" date="2020-07" db="EMBL/GenBank/DDBJ databases">
        <title>Endozoicomonas sp. nov., isolated from sediment.</title>
        <authorList>
            <person name="Gu T."/>
        </authorList>
    </citation>
    <scope>NUCLEOTIDE SEQUENCE [LARGE SCALE GENOMIC DNA]</scope>
    <source>
        <strain evidence="7 8">SM1973</strain>
    </source>
</reference>
<organism evidence="7 8">
    <name type="scientific">Spartinivicinus marinus</name>
    <dbReference type="NCBI Taxonomy" id="2994442"/>
    <lineage>
        <taxon>Bacteria</taxon>
        <taxon>Pseudomonadati</taxon>
        <taxon>Pseudomonadota</taxon>
        <taxon>Gammaproteobacteria</taxon>
        <taxon>Oceanospirillales</taxon>
        <taxon>Zooshikellaceae</taxon>
        <taxon>Spartinivicinus</taxon>
    </lineage>
</organism>
<dbReference type="Pfam" id="PF21073">
    <property type="entry name" value="GDH_HM1"/>
    <property type="match status" value="1"/>
</dbReference>
<dbReference type="Pfam" id="PF21077">
    <property type="entry name" value="GDH_ACT3"/>
    <property type="match status" value="1"/>
</dbReference>
<dbReference type="InterPro" id="IPR049059">
    <property type="entry name" value="NAD_Glu_DH_HM1"/>
</dbReference>
<evidence type="ECO:0000259" key="3">
    <source>
        <dbReference type="Pfam" id="PF21074"/>
    </source>
</evidence>
<dbReference type="Pfam" id="PF21076">
    <property type="entry name" value="GDH_ACT2"/>
    <property type="match status" value="1"/>
</dbReference>
<evidence type="ECO:0000256" key="1">
    <source>
        <dbReference type="ARBA" id="ARBA00023002"/>
    </source>
</evidence>
<dbReference type="InterPro" id="IPR048381">
    <property type="entry name" value="GDH_C"/>
</dbReference>
<dbReference type="Pfam" id="PF21079">
    <property type="entry name" value="GDH_HM2"/>
    <property type="match status" value="1"/>
</dbReference>
<dbReference type="InterPro" id="IPR046346">
    <property type="entry name" value="Aminoacid_DH-like_N_sf"/>
</dbReference>
<evidence type="ECO:0000259" key="2">
    <source>
        <dbReference type="Pfam" id="PF05088"/>
    </source>
</evidence>
<dbReference type="RefSeq" id="WP_180566820.1">
    <property type="nucleotide sequence ID" value="NZ_JACCKB010000002.1"/>
</dbReference>
<dbReference type="Proteomes" id="UP000569732">
    <property type="component" value="Unassembled WGS sequence"/>
</dbReference>
<name>A0A853HWM1_9GAMM</name>
<dbReference type="EMBL" id="JACCKB010000002">
    <property type="protein sequence ID" value="NYZ64789.1"/>
    <property type="molecule type" value="Genomic_DNA"/>
</dbReference>
<dbReference type="InterPro" id="IPR049058">
    <property type="entry name" value="NAD_Glu_DH_HM2"/>
</dbReference>
<dbReference type="InterPro" id="IPR024727">
    <property type="entry name" value="NAD_Glu_DH_N_ACT1"/>
</dbReference>
<feature type="domain" description="NAD-glutamate dehydrogenase N-terminal ACT1" evidence="4">
    <location>
        <begin position="34"/>
        <end position="174"/>
    </location>
</feature>
<gene>
    <name evidence="7" type="ORF">H0A36_02145</name>
</gene>
<evidence type="ECO:0000313" key="8">
    <source>
        <dbReference type="Proteomes" id="UP000569732"/>
    </source>
</evidence>
<dbReference type="Pfam" id="PF21078">
    <property type="entry name" value="GDH_HM3"/>
    <property type="match status" value="1"/>
</dbReference>
<dbReference type="InterPro" id="IPR028971">
    <property type="entry name" value="NAD-GDH_cat"/>
</dbReference>
<dbReference type="InterPro" id="IPR007780">
    <property type="entry name" value="NAD_Glu_DH_bac"/>
</dbReference>
<dbReference type="PIRSF" id="PIRSF036761">
    <property type="entry name" value="GDH_Mll4104"/>
    <property type="match status" value="1"/>
</dbReference>
<dbReference type="InterPro" id="IPR049062">
    <property type="entry name" value="NAD_Glu_DH_ACT2"/>
</dbReference>
<evidence type="ECO:0000259" key="5">
    <source>
        <dbReference type="Pfam" id="PF21076"/>
    </source>
</evidence>
<feature type="domain" description="NAD-glutamate dehydrogenase catalytic" evidence="2">
    <location>
        <begin position="727"/>
        <end position="1221"/>
    </location>
</feature>
<protein>
    <submittedName>
        <fullName evidence="7">NAD-glutamate dehydrogenase</fullName>
    </submittedName>
</protein>
<accession>A0A853HWM1</accession>
<feature type="domain" description="NAD-specific glutamate dehydrogenase C-terminal" evidence="3">
    <location>
        <begin position="1266"/>
        <end position="1603"/>
    </location>
</feature>
<dbReference type="InterPro" id="IPR036291">
    <property type="entry name" value="NAD(P)-bd_dom_sf"/>
</dbReference>
<dbReference type="Pfam" id="PF21074">
    <property type="entry name" value="GDH_C"/>
    <property type="match status" value="1"/>
</dbReference>
<dbReference type="GO" id="GO:0004352">
    <property type="term" value="F:glutamate dehydrogenase (NAD+) activity"/>
    <property type="evidence" value="ECO:0007669"/>
    <property type="project" value="InterPro"/>
</dbReference>
<evidence type="ECO:0000259" key="4">
    <source>
        <dbReference type="Pfam" id="PF21075"/>
    </source>
</evidence>
<dbReference type="GO" id="GO:0004069">
    <property type="term" value="F:L-aspartate:2-oxoglutarate aminotransferase activity"/>
    <property type="evidence" value="ECO:0007669"/>
    <property type="project" value="InterPro"/>
</dbReference>
<feature type="domain" description="NAD-glutamate dehydrogenase ACT2" evidence="5">
    <location>
        <begin position="406"/>
        <end position="494"/>
    </location>
</feature>
<proteinExistence type="predicted"/>
<dbReference type="Pfam" id="PF21075">
    <property type="entry name" value="GDH_ACT1"/>
    <property type="match status" value="1"/>
</dbReference>
<dbReference type="Gene3D" id="3.40.50.720">
    <property type="entry name" value="NAD(P)-binding Rossmann-like Domain"/>
    <property type="match status" value="1"/>
</dbReference>
<evidence type="ECO:0000313" key="7">
    <source>
        <dbReference type="EMBL" id="NYZ64789.1"/>
    </source>
</evidence>
<sequence length="1606" mass="181195">MSSVTTKKQDTIAKVVAVIQERLPAESQPAAIEFAQRFLAESITNEIIKQPFESLSSSVLSLWDYLQHRVPEAPLIRAFNPTFEDHGWESRHTIVEIITDDMPFLVSSISMALNRLNCAIELITHPVIAVSRSDEGELLQVHPQHDSSVTTTEAVMRFEVERESDAAKLKEIVEQTQQTLSDVRQAVHDWPAMADKLNEAIRSAEQANLPLPAEELAEELDFLRWVAEHHFTFLGFRVYQLSCDPQDGSCSLTLDTASSLGTFRSLGEDTPKILKLSPYMTERLLEPSLLVLTKSISRSTVHRPAHLDYIGIKRYDEAGKVIGEWRFFGLYSSTAYTTPHSDIPLLRRKAAHILEKASIPLNSHKGKTLRNILNHYPRDEMMQANFQQLEDTVLGILETQERRQLRIFIRPDIYGRFISAIIYVPRDRYNTELRLKMQNLLLKIFNGHSVEFNVQFSEQISARVQFTIHCENAQEIQYNTEEIESQMTRAMLSWMDNVKIALREKLGEAEANRIYKSYQQAYPAAYRDDFATTQALVDILRIEQLDDNHPLSTYLYRPQGSFGNLHFKVIGRGQTMALSDVLPILEQMGVRVLSARPYTISPQDHEPAWIIDFDIATDSAVELDVPSCKDEFQDTFVKAYTGAIENDGFNKLVVAAGLKCRKTIMLRAVCKYLLQLKVPFSQTYMEQTLARNAVITRLLTELFSWKFDPYHQDEERESRIEQLQNNIEQSLSSVSNLDEDRILRHYLSVIQAMLRTNYYQLGNDHLPKSYLSFKLKPTQIAIAPQPRPMFEIFVYSPWVEGVHMRGGKVARGGLRWSDRKEDFRTEILGLVKAQMVKNAVIVPAGAKGGFVAKQLPEAADRDTIQQEVVHCYTTFISGLLDITDNLVHGQTTPPNRVVRHDADDPYLVVAADKGTATFSDIANQIASDYGFWLGDAFASGGSNGYDHKKMGITARGAWESVKRLFLEQGVNTQQQDFTCVGIGDMGGDVFGNGMLLSEHIRLVAAFNHLHIFVDPNPNAATSFAERQRLFKLPRSSWTDYDQSLLSKGGGIYERSSKQITLSAEAQQALNLKSTTLTPSELIKAILKAPVDLLWNGGIGTYVKASSETDADVGDRANDALRVNANQLHCKVIGEGGNLGFTQLARVEFAQDGGYVTTDAIDNSAGVDSSDHEVNIKIAVSQVVENGDMTIKQRNQLLAEMTDEVAELVLKHNYQQSQILSITNQFAAELLPEQTQLIHQLEKQKRLKRKLEFLPNDEQIAERQQNQQGFSRPEQSVLLAYSKIKLHDELVASDISSDKDISKLLADYFPQPLVTQCQQALGSHPLKSEIIATHLTNLVVNRMGPTFYLRVQEQINSSPADIVRAYMTANAVLKLDSLWHAVDSLQTNLSHRVLNELFLGLQEVAEKVTVWLLRHETWPLPISKVVEKYRDPLNSVVEVLPKVLTGSNSQHFSQLLNHYTANGVPANLASSLATCRYLYSSLDIVAVALNQGEAVNTVASLYFALDNQLNLSWFRQSINTLPQRNLWQRKARITLADELDLALRQVCIQLILQTDTVTKPSERLNCWYNNNMARLKHSQSLMTEMQAAPQQDLAMLSVAVKELRRLT</sequence>
<dbReference type="InterPro" id="IPR049064">
    <property type="entry name" value="NAD_Glu_DH_ACT3"/>
</dbReference>
<dbReference type="PANTHER" id="PTHR43403">
    <property type="entry name" value="NAD-SPECIFIC GLUTAMATE DEHYDROGENASE"/>
    <property type="match status" value="1"/>
</dbReference>
<keyword evidence="1" id="KW-0560">Oxidoreductase</keyword>
<dbReference type="GO" id="GO:0006538">
    <property type="term" value="P:L-glutamate catabolic process"/>
    <property type="evidence" value="ECO:0007669"/>
    <property type="project" value="InterPro"/>
</dbReference>
<dbReference type="InterPro" id="IPR049056">
    <property type="entry name" value="NAD_Glu_DH_HM3"/>
</dbReference>